<name>A0ACB5SNH5_9PEZI</name>
<evidence type="ECO:0000313" key="2">
    <source>
        <dbReference type="Proteomes" id="UP001165186"/>
    </source>
</evidence>
<protein>
    <submittedName>
        <fullName evidence="1">Uncharacterized protein</fullName>
    </submittedName>
</protein>
<gene>
    <name evidence="1" type="primary">g5634</name>
    <name evidence="1" type="ORF">NpPPO83_00005634</name>
</gene>
<evidence type="ECO:0000313" key="1">
    <source>
        <dbReference type="EMBL" id="GME49314.1"/>
    </source>
</evidence>
<reference evidence="1" key="1">
    <citation type="submission" date="2024-09" db="EMBL/GenBank/DDBJ databases">
        <title>Draft Genome Sequences of Neofusicoccum parvum.</title>
        <authorList>
            <person name="Ashida A."/>
            <person name="Camagna M."/>
            <person name="Tanaka A."/>
            <person name="Takemoto D."/>
        </authorList>
    </citation>
    <scope>NUCLEOTIDE SEQUENCE</scope>
    <source>
        <strain evidence="1">PPO83</strain>
    </source>
</reference>
<keyword evidence="2" id="KW-1185">Reference proteome</keyword>
<dbReference type="Proteomes" id="UP001165186">
    <property type="component" value="Unassembled WGS sequence"/>
</dbReference>
<organism evidence="1 2">
    <name type="scientific">Neofusicoccum parvum</name>
    <dbReference type="NCBI Taxonomy" id="310453"/>
    <lineage>
        <taxon>Eukaryota</taxon>
        <taxon>Fungi</taxon>
        <taxon>Dikarya</taxon>
        <taxon>Ascomycota</taxon>
        <taxon>Pezizomycotina</taxon>
        <taxon>Dothideomycetes</taxon>
        <taxon>Dothideomycetes incertae sedis</taxon>
        <taxon>Botryosphaeriales</taxon>
        <taxon>Botryosphaeriaceae</taxon>
        <taxon>Neofusicoccum</taxon>
    </lineage>
</organism>
<sequence>MKTLGGLGPTIIGVMLGQSFLAMLFVFPRLYTKARINRSLGWDDHMATFSWVMLLCYSAVCSHAATEGYGQHAEALGGKQAALAAKITIIGQTFCIIGIATSKACVAFFLLRIVIFTWHKIVLWACVVAATVICVLCALFDFIRCDPIKGVWDPTVKAKCWMGTEAFTNLSVGVGVTSVICDFVLAFLPWAILWNLNMKKKEKRLIGISMSLGVFAGASGIARAIELKRLSGRADYTYESVSPILWSSTELCITLCTASMPMLRPFWHKIRGRGSTDDYQRYDKGASDVTPGQGISLDNMGDNSKQSKRRKGSTKMGLNETTIGATAMGTYLDQTKRQGSDEDVLVNNQEGRITVITEIETQSKRSGSITENASWDNRR</sequence>
<dbReference type="EMBL" id="BSXG01000153">
    <property type="protein sequence ID" value="GME49314.1"/>
    <property type="molecule type" value="Genomic_DNA"/>
</dbReference>
<comment type="caution">
    <text evidence="1">The sequence shown here is derived from an EMBL/GenBank/DDBJ whole genome shotgun (WGS) entry which is preliminary data.</text>
</comment>
<proteinExistence type="predicted"/>
<accession>A0ACB5SNH5</accession>